<dbReference type="InterPro" id="IPR005493">
    <property type="entry name" value="RraA/RraA-like"/>
</dbReference>
<evidence type="ECO:0000256" key="10">
    <source>
        <dbReference type="RuleBase" id="RU004338"/>
    </source>
</evidence>
<evidence type="ECO:0000256" key="4">
    <source>
        <dbReference type="ARBA" id="ARBA00011233"/>
    </source>
</evidence>
<comment type="caution">
    <text evidence="11">The sequence shown here is derived from an EMBL/GenBank/DDBJ whole genome shotgun (WGS) entry which is preliminary data.</text>
</comment>
<name>A0AAJ1EZQ9_9GAMM</name>
<dbReference type="PANTHER" id="PTHR33254:SF4">
    <property type="entry name" value="4-HYDROXY-4-METHYL-2-OXOGLUTARATE ALDOLASE 3-RELATED"/>
    <property type="match status" value="1"/>
</dbReference>
<evidence type="ECO:0000256" key="7">
    <source>
        <dbReference type="ARBA" id="ARBA00025046"/>
    </source>
</evidence>
<dbReference type="AlphaFoldDB" id="A0AAJ1EZQ9"/>
<evidence type="ECO:0000256" key="8">
    <source>
        <dbReference type="ARBA" id="ARBA00047973"/>
    </source>
</evidence>
<evidence type="ECO:0000313" key="12">
    <source>
        <dbReference type="Proteomes" id="UP001297581"/>
    </source>
</evidence>
<dbReference type="PANTHER" id="PTHR33254">
    <property type="entry name" value="4-HYDROXY-4-METHYL-2-OXOGLUTARATE ALDOLASE 3-RELATED"/>
    <property type="match status" value="1"/>
</dbReference>
<dbReference type="EC" id="4.1.3.17" evidence="10"/>
<keyword evidence="12" id="KW-1185">Reference proteome</keyword>
<organism evidence="11 12">
    <name type="scientific">Shewanella zhuhaiensis</name>
    <dbReference type="NCBI Taxonomy" id="2919576"/>
    <lineage>
        <taxon>Bacteria</taxon>
        <taxon>Pseudomonadati</taxon>
        <taxon>Pseudomonadota</taxon>
        <taxon>Gammaproteobacteria</taxon>
        <taxon>Alteromonadales</taxon>
        <taxon>Shewanellaceae</taxon>
        <taxon>Shewanella</taxon>
    </lineage>
</organism>
<evidence type="ECO:0000256" key="3">
    <source>
        <dbReference type="ARBA" id="ARBA00008621"/>
    </source>
</evidence>
<dbReference type="EMBL" id="JAKUDL010000002">
    <property type="protein sequence ID" value="MCH4294321.1"/>
    <property type="molecule type" value="Genomic_DNA"/>
</dbReference>
<feature type="binding site" evidence="9">
    <location>
        <position position="97"/>
    </location>
    <ligand>
        <name>substrate</name>
    </ligand>
</feature>
<sequence>MHDLLPDLFDEFSEHLQLLAADWRQFGGKRIFYGEVVTVSCFEDNSRVKEILATAGHGRVLVVDGGGSRRKALLGDLIAKSAVDNGWAGVIIQGAVRDAGTLATLPLGVQALFAVPIKTERRGLGDAGVTISIAGVTVNPGDWIYADDNGIAISHDALPIIEQD</sequence>
<dbReference type="GO" id="GO:0051252">
    <property type="term" value="P:regulation of RNA metabolic process"/>
    <property type="evidence" value="ECO:0007669"/>
    <property type="project" value="InterPro"/>
</dbReference>
<dbReference type="EC" id="4.1.1.112" evidence="10"/>
<comment type="similarity">
    <text evidence="3 10">Belongs to the class II aldolase/RraA-like family.</text>
</comment>
<dbReference type="GO" id="GO:0008428">
    <property type="term" value="F:ribonuclease inhibitor activity"/>
    <property type="evidence" value="ECO:0007669"/>
    <property type="project" value="InterPro"/>
</dbReference>
<feature type="binding site" evidence="9">
    <location>
        <position position="98"/>
    </location>
    <ligand>
        <name>Mg(2+)</name>
        <dbReference type="ChEBI" id="CHEBI:18420"/>
    </ligand>
</feature>
<feature type="binding site" evidence="9">
    <location>
        <begin position="75"/>
        <end position="78"/>
    </location>
    <ligand>
        <name>substrate</name>
    </ligand>
</feature>
<evidence type="ECO:0000256" key="5">
    <source>
        <dbReference type="ARBA" id="ARBA00022723"/>
    </source>
</evidence>
<protein>
    <recommendedName>
        <fullName evidence="10">4-hydroxy-4-methyl-2-oxoglutarate aldolase</fullName>
        <shortName evidence="10">HMG aldolase</shortName>
        <ecNumber evidence="10">4.1.1.112</ecNumber>
        <ecNumber evidence="10">4.1.3.17</ecNumber>
    </recommendedName>
    <alternativeName>
        <fullName evidence="10">Oxaloacetate decarboxylase</fullName>
    </alternativeName>
</protein>
<evidence type="ECO:0000256" key="2">
    <source>
        <dbReference type="ARBA" id="ARBA00001968"/>
    </source>
</evidence>
<keyword evidence="9" id="KW-0460">Magnesium</keyword>
<dbReference type="Proteomes" id="UP001297581">
    <property type="component" value="Unassembled WGS sequence"/>
</dbReference>
<dbReference type="SUPFAM" id="SSF89562">
    <property type="entry name" value="RraA-like"/>
    <property type="match status" value="1"/>
</dbReference>
<comment type="cofactor">
    <cofactor evidence="2 10">
        <name>a divalent metal cation</name>
        <dbReference type="ChEBI" id="CHEBI:60240"/>
    </cofactor>
</comment>
<gene>
    <name evidence="11" type="ORF">MJ923_08370</name>
</gene>
<comment type="function">
    <text evidence="7 10">Catalyzes the aldol cleavage of 4-hydroxy-4-methyl-2-oxoglutarate (HMG) into 2 molecules of pyruvate. Also contains a secondary oxaloacetate (OAA) decarboxylase activity due to the common pyruvate enolate transition state formed following C-C bond cleavage in the retro-aldol and decarboxylation reactions.</text>
</comment>
<evidence type="ECO:0000256" key="6">
    <source>
        <dbReference type="ARBA" id="ARBA00023239"/>
    </source>
</evidence>
<evidence type="ECO:0000256" key="9">
    <source>
        <dbReference type="PIRSR" id="PIRSR605493-1"/>
    </source>
</evidence>
<proteinExistence type="inferred from homology"/>
<dbReference type="GO" id="GO:0047443">
    <property type="term" value="F:4-hydroxy-4-methyl-2-oxoglutarate aldolase activity"/>
    <property type="evidence" value="ECO:0007669"/>
    <property type="project" value="UniProtKB-EC"/>
</dbReference>
<comment type="catalytic activity">
    <reaction evidence="8 10">
        <text>oxaloacetate + H(+) = pyruvate + CO2</text>
        <dbReference type="Rhea" id="RHEA:15641"/>
        <dbReference type="ChEBI" id="CHEBI:15361"/>
        <dbReference type="ChEBI" id="CHEBI:15378"/>
        <dbReference type="ChEBI" id="CHEBI:16452"/>
        <dbReference type="ChEBI" id="CHEBI:16526"/>
        <dbReference type="EC" id="4.1.1.112"/>
    </reaction>
</comment>
<keyword evidence="5 9" id="KW-0479">Metal-binding</keyword>
<dbReference type="NCBIfam" id="NF009134">
    <property type="entry name" value="PRK12487.1"/>
    <property type="match status" value="1"/>
</dbReference>
<keyword evidence="6 10" id="KW-0456">Lyase</keyword>
<reference evidence="11 12" key="1">
    <citation type="submission" date="2022-02" db="EMBL/GenBank/DDBJ databases">
        <title>The genome sequence of Shewanella sp. 3B26.</title>
        <authorList>
            <person name="Du J."/>
        </authorList>
    </citation>
    <scope>NUCLEOTIDE SEQUENCE [LARGE SCALE GENOMIC DNA]</scope>
    <source>
        <strain evidence="11 12">3B26</strain>
    </source>
</reference>
<dbReference type="GO" id="GO:0008948">
    <property type="term" value="F:oxaloacetate decarboxylase activity"/>
    <property type="evidence" value="ECO:0007669"/>
    <property type="project" value="UniProtKB-EC"/>
</dbReference>
<dbReference type="InterPro" id="IPR036704">
    <property type="entry name" value="RraA/RraA-like_sf"/>
</dbReference>
<comment type="cofactor">
    <cofactor evidence="9">
        <name>Mg(2+)</name>
        <dbReference type="ChEBI" id="CHEBI:18420"/>
    </cofactor>
</comment>
<comment type="subunit">
    <text evidence="4 10">Homotrimer.</text>
</comment>
<dbReference type="GO" id="GO:0046872">
    <property type="term" value="F:metal ion binding"/>
    <property type="evidence" value="ECO:0007669"/>
    <property type="project" value="UniProtKB-KW"/>
</dbReference>
<dbReference type="Gene3D" id="3.50.30.40">
    <property type="entry name" value="Ribonuclease E inhibitor RraA/RraA-like"/>
    <property type="match status" value="1"/>
</dbReference>
<dbReference type="CDD" id="cd16841">
    <property type="entry name" value="RraA_family"/>
    <property type="match status" value="1"/>
</dbReference>
<evidence type="ECO:0000256" key="1">
    <source>
        <dbReference type="ARBA" id="ARBA00001342"/>
    </source>
</evidence>
<dbReference type="InterPro" id="IPR010203">
    <property type="entry name" value="RraA"/>
</dbReference>
<dbReference type="NCBIfam" id="TIGR01935">
    <property type="entry name" value="NOT-MenG"/>
    <property type="match status" value="1"/>
</dbReference>
<accession>A0AAJ1EZQ9</accession>
<dbReference type="RefSeq" id="WP_240590693.1">
    <property type="nucleotide sequence ID" value="NZ_JAKUDL010000002.1"/>
</dbReference>
<evidence type="ECO:0000313" key="11">
    <source>
        <dbReference type="EMBL" id="MCH4294321.1"/>
    </source>
</evidence>
<dbReference type="NCBIfam" id="NF006875">
    <property type="entry name" value="PRK09372.1"/>
    <property type="match status" value="1"/>
</dbReference>
<dbReference type="Pfam" id="PF03737">
    <property type="entry name" value="RraA-like"/>
    <property type="match status" value="1"/>
</dbReference>
<comment type="catalytic activity">
    <reaction evidence="1 10">
        <text>4-hydroxy-4-methyl-2-oxoglutarate = 2 pyruvate</text>
        <dbReference type="Rhea" id="RHEA:22748"/>
        <dbReference type="ChEBI" id="CHEBI:15361"/>
        <dbReference type="ChEBI" id="CHEBI:58276"/>
        <dbReference type="EC" id="4.1.3.17"/>
    </reaction>
</comment>